<name>A0ABM1E5A5_PRICU</name>
<accession>A0ABM1E5A5</accession>
<reference evidence="5" key="1">
    <citation type="submission" date="2025-08" db="UniProtKB">
        <authorList>
            <consortium name="RefSeq"/>
        </authorList>
    </citation>
    <scope>IDENTIFICATION</scope>
</reference>
<dbReference type="RefSeq" id="XP_014667376.1">
    <property type="nucleotide sequence ID" value="XM_014811890.1"/>
</dbReference>
<dbReference type="PANTHER" id="PTHR24401:SF29">
    <property type="entry name" value="SI:CH211-243P7.3-RELATED"/>
    <property type="match status" value="1"/>
</dbReference>
<feature type="compositionally biased region" description="Polar residues" evidence="1">
    <location>
        <begin position="728"/>
        <end position="745"/>
    </location>
</feature>
<organism evidence="4 5">
    <name type="scientific">Priapulus caudatus</name>
    <name type="common">Priapulid worm</name>
    <dbReference type="NCBI Taxonomy" id="37621"/>
    <lineage>
        <taxon>Eukaryota</taxon>
        <taxon>Metazoa</taxon>
        <taxon>Ecdysozoa</taxon>
        <taxon>Scalidophora</taxon>
        <taxon>Priapulida</taxon>
        <taxon>Priapulimorpha</taxon>
        <taxon>Priapulimorphida</taxon>
        <taxon>Priapulidae</taxon>
        <taxon>Priapulus</taxon>
    </lineage>
</organism>
<keyword evidence="4" id="KW-1185">Reference proteome</keyword>
<evidence type="ECO:0000259" key="3">
    <source>
        <dbReference type="Pfam" id="PF20499"/>
    </source>
</evidence>
<dbReference type="Pfam" id="PF20499">
    <property type="entry name" value="DUF6729"/>
    <property type="match status" value="1"/>
</dbReference>
<dbReference type="PANTHER" id="PTHR24401">
    <property type="entry name" value="SI:CH211-243P7.3-RELATED"/>
    <property type="match status" value="1"/>
</dbReference>
<protein>
    <submittedName>
        <fullName evidence="5">Uncharacterized protein LOC106808959</fullName>
    </submittedName>
</protein>
<dbReference type="GeneID" id="106808959"/>
<evidence type="ECO:0000313" key="4">
    <source>
        <dbReference type="Proteomes" id="UP000695022"/>
    </source>
</evidence>
<sequence length="968" mass="107535">MADPEWIKLHPPINKTLSHDARVGVAVATATLASFALVGNALVVVAAARYRYRTEYPLPEGWRQTLPEADHRWVSRALFHFSSRGMPELDSVKLTQQWFYPPQPLLNCDQAPRPDHYFASRLLLWMPQRMWKVRLLCPHPRCRGQELTGAGIYPRLRQVLDIDGFYHLAAEYLECKNCNGKLISWSRAIVEQLDVGHQVQFRVLLTYRNACDVRVIALMRQRTLGNSATALQQRLEEAHSDAWLRNACHYLADCKAFKDAQDRHLLCSMPAFQDPPTARPVPKAAWLLRVYCSDVMRRIDEVKASITSTYGRVLKMDSTKKVVRKLAGHVNGTAAWATNIGNEYGQVLNSVLTSGNGFGLAPMVSGIVKRYSSAGIAPPEVLYVGRGCCGDPRIRDIFAAWPDLIIRLDVWHFMRRLAAGCTTESHQLYGVFMSRLSACIFEWSGEDLQALKNAKRSELLAQHVEDPSEDDVVRRLSKKELALHCRRKTRGTAESTRLIGELLDAFTGEQGCDTSGTPLLDAKRMTVLWESQEQHVACIQDPAECQLYTQTGTRVKGTVSLPVYTCARGLSSLESFHLHLARFIPGTSASDVHYQMYLLEGLARWNKDRAKATKSEPDCRSYNSRSYNSRLMHACNELSSAVLGKTLISGFDVPAAYTGELIGVEYLYSQTGAVLQDLALDPDSREAAQYEATDDIIDAEADESFADAGLADDLTLPPVERSVRLPSNPVTRPDTQPLITDSSAATPEGLDSVAEDSVGPDNIGGFARDADDNAPETTLWYRADGSWSKLALPPASISVPLATDVSPQCISVPLPAAASADRLPAAWALSAVAQAADQPQHTYEPPDNTAGQMHAACRKLALPPASISVPLATDIPSCSSQAVYTSNAYVPRTTLWYQKRKLARAQAGQITRAYRKRAPTVCKKCQKERGPAQHRQYYGNWYCAATSTVPFQQWWAEMEEKRRANRRQ</sequence>
<evidence type="ECO:0000313" key="5">
    <source>
        <dbReference type="RefSeq" id="XP_014667376.1"/>
    </source>
</evidence>
<keyword evidence="2" id="KW-0472">Membrane</keyword>
<keyword evidence="2" id="KW-1133">Transmembrane helix</keyword>
<evidence type="ECO:0000256" key="1">
    <source>
        <dbReference type="SAM" id="MobiDB-lite"/>
    </source>
</evidence>
<gene>
    <name evidence="5" type="primary">LOC106808959</name>
</gene>
<feature type="domain" description="DUF6729" evidence="3">
    <location>
        <begin position="62"/>
        <end position="296"/>
    </location>
</feature>
<dbReference type="Proteomes" id="UP000695022">
    <property type="component" value="Unplaced"/>
</dbReference>
<dbReference type="InterPro" id="IPR046616">
    <property type="entry name" value="DUF6729"/>
</dbReference>
<proteinExistence type="predicted"/>
<feature type="region of interest" description="Disordered" evidence="1">
    <location>
        <begin position="717"/>
        <end position="771"/>
    </location>
</feature>
<keyword evidence="2" id="KW-0812">Transmembrane</keyword>
<feature type="transmembrane region" description="Helical" evidence="2">
    <location>
        <begin position="25"/>
        <end position="48"/>
    </location>
</feature>
<evidence type="ECO:0000256" key="2">
    <source>
        <dbReference type="SAM" id="Phobius"/>
    </source>
</evidence>